<gene>
    <name evidence="1" type="ORF">BIFCAT_00857</name>
</gene>
<dbReference type="Proteomes" id="UP000003882">
    <property type="component" value="Unassembled WGS sequence"/>
</dbReference>
<evidence type="ECO:0000313" key="1">
    <source>
        <dbReference type="EMBL" id="EEB21888.1"/>
    </source>
</evidence>
<accession>B6XUH2</accession>
<dbReference type="EMBL" id="ABXY01000011">
    <property type="protein sequence ID" value="EEB21888.1"/>
    <property type="molecule type" value="Genomic_DNA"/>
</dbReference>
<comment type="caution">
    <text evidence="1">The sequence shown here is derived from an EMBL/GenBank/DDBJ whole genome shotgun (WGS) entry which is preliminary data.</text>
</comment>
<dbReference type="eggNOG" id="ENOG503270A">
    <property type="taxonomic scope" value="Bacteria"/>
</dbReference>
<proteinExistence type="predicted"/>
<reference evidence="1 2" key="1">
    <citation type="submission" date="2008-10" db="EMBL/GenBank/DDBJ databases">
        <title>Draft genome sequence of Bifidobacterium catenulatum (DSM 16992).</title>
        <authorList>
            <person name="Sudarsanam P."/>
            <person name="Ley R."/>
            <person name="Guruge J."/>
            <person name="Turnbaugh P.J."/>
            <person name="Mahowald M."/>
            <person name="Liep D."/>
            <person name="Gordon J."/>
        </authorList>
    </citation>
    <scope>NUCLEOTIDE SEQUENCE [LARGE SCALE GENOMIC DNA]</scope>
    <source>
        <strain evidence="1 2">DSM 16992</strain>
    </source>
</reference>
<name>B6XUH2_9BIFI</name>
<evidence type="ECO:0000313" key="2">
    <source>
        <dbReference type="Proteomes" id="UP000003882"/>
    </source>
</evidence>
<dbReference type="AlphaFoldDB" id="B6XUH2"/>
<protein>
    <submittedName>
        <fullName evidence="1">Uncharacterized protein</fullName>
    </submittedName>
</protein>
<reference evidence="1 2" key="2">
    <citation type="submission" date="2008-10" db="EMBL/GenBank/DDBJ databases">
        <authorList>
            <person name="Fulton L."/>
            <person name="Clifton S."/>
            <person name="Fulton B."/>
            <person name="Xu J."/>
            <person name="Minx P."/>
            <person name="Pepin K.H."/>
            <person name="Johnson M."/>
            <person name="Bhonagiri V."/>
            <person name="Nash W.E."/>
            <person name="Mardis E.R."/>
            <person name="Wilson R.K."/>
        </authorList>
    </citation>
    <scope>NUCLEOTIDE SEQUENCE [LARGE SCALE GENOMIC DNA]</scope>
    <source>
        <strain evidence="1 2">DSM 16992</strain>
    </source>
</reference>
<sequence>MEVSMDDVVKTDGVLDLRPAKDSLVYQLLRLGLSFDHKDASGETWTDYRRGVIVTFTGRDTATDVVVADMDTKDSRTVAVSDLADVTEVKTWRSDGVEG</sequence>
<organism evidence="1 2">
    <name type="scientific">Bifidobacterium catenulatum DSM 16992 = JCM 1194 = LMG 11043</name>
    <dbReference type="NCBI Taxonomy" id="566552"/>
    <lineage>
        <taxon>Bacteria</taxon>
        <taxon>Bacillati</taxon>
        <taxon>Actinomycetota</taxon>
        <taxon>Actinomycetes</taxon>
        <taxon>Bifidobacteriales</taxon>
        <taxon>Bifidobacteriaceae</taxon>
        <taxon>Bifidobacterium</taxon>
    </lineage>
</organism>